<reference evidence="2" key="1">
    <citation type="journal article" date="2020" name="Nature">
        <title>Giant virus diversity and host interactions through global metagenomics.</title>
        <authorList>
            <person name="Schulz F."/>
            <person name="Roux S."/>
            <person name="Paez-Espino D."/>
            <person name="Jungbluth S."/>
            <person name="Walsh D.A."/>
            <person name="Denef V.J."/>
            <person name="McMahon K.D."/>
            <person name="Konstantinidis K.T."/>
            <person name="Eloe-Fadrosh E.A."/>
            <person name="Kyrpides N.C."/>
            <person name="Woyke T."/>
        </authorList>
    </citation>
    <scope>NUCLEOTIDE SEQUENCE</scope>
    <source>
        <strain evidence="2">GVMAG-M-3300024252-29</strain>
    </source>
</reference>
<name>A0A6C0IKE8_9ZZZZ</name>
<keyword evidence="1" id="KW-0812">Transmembrane</keyword>
<dbReference type="EMBL" id="MN740209">
    <property type="protein sequence ID" value="QHT93648.1"/>
    <property type="molecule type" value="Genomic_DNA"/>
</dbReference>
<organism evidence="2">
    <name type="scientific">viral metagenome</name>
    <dbReference type="NCBI Taxonomy" id="1070528"/>
    <lineage>
        <taxon>unclassified sequences</taxon>
        <taxon>metagenomes</taxon>
        <taxon>organismal metagenomes</taxon>
    </lineage>
</organism>
<dbReference type="AlphaFoldDB" id="A0A6C0IKE8"/>
<keyword evidence="1" id="KW-1133">Transmembrane helix</keyword>
<evidence type="ECO:0000313" key="2">
    <source>
        <dbReference type="EMBL" id="QHT93648.1"/>
    </source>
</evidence>
<sequence length="139" mass="15506">MFSNNDILYTIFAFAIFIISASLLSGYLGSMGIKTTTREGFDASEGNIDRLNNKVSSDATDVKDELRVEKYKDDYKRLLSLSKDYLEGLQLAVLLDLKSIDPDKDDDDKIVSKCKNISQSLYALHGAVKSIKAIELENI</sequence>
<keyword evidence="1" id="KW-0472">Membrane</keyword>
<protein>
    <submittedName>
        <fullName evidence="2">Uncharacterized protein</fullName>
    </submittedName>
</protein>
<feature type="transmembrane region" description="Helical" evidence="1">
    <location>
        <begin position="6"/>
        <end position="28"/>
    </location>
</feature>
<evidence type="ECO:0000256" key="1">
    <source>
        <dbReference type="SAM" id="Phobius"/>
    </source>
</evidence>
<accession>A0A6C0IKE8</accession>
<proteinExistence type="predicted"/>